<evidence type="ECO:0000256" key="1">
    <source>
        <dbReference type="SAM" id="MobiDB-lite"/>
    </source>
</evidence>
<sequence length="291" mass="31582">MPFQDQIISITLTTAITTFLKRDDATTSEAMPTAMPTLTDPNAFTTPSISVPPTSNNPFIIRQTNPSGTVFIAVGAIVGAILLGFILYHLIVSLSASRLAKRSNVVDKNMYEKYQTNNNNAYGFSGMTPQSTLNNFTTEYGGSVSKLPLLNRSFANVNGSQAGDNSTIYQSEVGAAATSKHDLTKMFVSPTAEVMQHKRVRSSHYNPSLTNLSFGGSTSNLVNPSPATNRHAQAVPSLYINQEGNNSDYSLSQQGSMAPSSVQQQQQQQLNTPSNRRTLPSMYLEDLIDKE</sequence>
<protein>
    <recommendedName>
        <fullName evidence="5">Vacuolar membrane protein</fullName>
    </recommendedName>
</protein>
<comment type="caution">
    <text evidence="3">The sequence shown here is derived from an EMBL/GenBank/DDBJ whole genome shotgun (WGS) entry which is preliminary data.</text>
</comment>
<dbReference type="AlphaFoldDB" id="M3IVV6"/>
<dbReference type="GO" id="GO:0005935">
    <property type="term" value="C:cellular bud neck"/>
    <property type="evidence" value="ECO:0007669"/>
    <property type="project" value="TreeGrafter"/>
</dbReference>
<dbReference type="InterPro" id="IPR051009">
    <property type="entry name" value="PRM"/>
</dbReference>
<dbReference type="OrthoDB" id="4065319at2759"/>
<dbReference type="HOGENOM" id="CLU_933823_0_0_1"/>
<feature type="compositionally biased region" description="Polar residues" evidence="1">
    <location>
        <begin position="242"/>
        <end position="262"/>
    </location>
</feature>
<dbReference type="PANTHER" id="PTHR36089">
    <property type="entry name" value="CHITIN SYNTHASE 3 COMPLEX PROTEIN CSI2-RELATED"/>
    <property type="match status" value="1"/>
</dbReference>
<evidence type="ECO:0000313" key="3">
    <source>
        <dbReference type="EMBL" id="EMG50781.1"/>
    </source>
</evidence>
<dbReference type="Proteomes" id="UP000011777">
    <property type="component" value="Unassembled WGS sequence"/>
</dbReference>
<evidence type="ECO:0000313" key="4">
    <source>
        <dbReference type="Proteomes" id="UP000011777"/>
    </source>
</evidence>
<dbReference type="STRING" id="1245528.M3IVV6"/>
<organism evidence="3 4">
    <name type="scientific">Candida maltosa (strain Xu316)</name>
    <name type="common">Yeast</name>
    <dbReference type="NCBI Taxonomy" id="1245528"/>
    <lineage>
        <taxon>Eukaryota</taxon>
        <taxon>Fungi</taxon>
        <taxon>Dikarya</taxon>
        <taxon>Ascomycota</taxon>
        <taxon>Saccharomycotina</taxon>
        <taxon>Pichiomycetes</taxon>
        <taxon>Debaryomycetaceae</taxon>
        <taxon>Candida/Lodderomyces clade</taxon>
        <taxon>Candida</taxon>
    </lineage>
</organism>
<dbReference type="OMA" id="MEGYHKR"/>
<evidence type="ECO:0008006" key="5">
    <source>
        <dbReference type="Google" id="ProtNLM"/>
    </source>
</evidence>
<reference evidence="3 4" key="1">
    <citation type="submission" date="2013-02" db="EMBL/GenBank/DDBJ databases">
        <title>Genome sequence of Candida maltosa Xu316, a potential industrial strain for xylitol and ethanol production.</title>
        <authorList>
            <person name="Yu J."/>
            <person name="Wang Q."/>
            <person name="Geng X."/>
            <person name="Bao W."/>
            <person name="He P."/>
            <person name="Cai J."/>
        </authorList>
    </citation>
    <scope>NUCLEOTIDE SEQUENCE [LARGE SCALE GENOMIC DNA]</scope>
    <source>
        <strain evidence="4">Xu316</strain>
    </source>
</reference>
<dbReference type="PANTHER" id="PTHR36089:SF1">
    <property type="entry name" value="CHITIN SYNTHASE 3 COMPLEX PROTEIN CSI2-RELATED"/>
    <property type="match status" value="1"/>
</dbReference>
<keyword evidence="2" id="KW-0812">Transmembrane</keyword>
<dbReference type="eggNOG" id="ENOG502S625">
    <property type="taxonomic scope" value="Eukaryota"/>
</dbReference>
<dbReference type="GO" id="GO:0000324">
    <property type="term" value="C:fungal-type vacuole"/>
    <property type="evidence" value="ECO:0007669"/>
    <property type="project" value="TreeGrafter"/>
</dbReference>
<name>M3IVV6_CANMX</name>
<evidence type="ECO:0000256" key="2">
    <source>
        <dbReference type="SAM" id="Phobius"/>
    </source>
</evidence>
<feature type="transmembrane region" description="Helical" evidence="2">
    <location>
        <begin position="70"/>
        <end position="92"/>
    </location>
</feature>
<accession>M3IVV6</accession>
<proteinExistence type="predicted"/>
<feature type="region of interest" description="Disordered" evidence="1">
    <location>
        <begin position="242"/>
        <end position="291"/>
    </location>
</feature>
<gene>
    <name evidence="3" type="ORF">G210_0891</name>
</gene>
<keyword evidence="2" id="KW-1133">Transmembrane helix</keyword>
<keyword evidence="4" id="KW-1185">Reference proteome</keyword>
<keyword evidence="2" id="KW-0472">Membrane</keyword>
<dbReference type="EMBL" id="AOGT01000119">
    <property type="protein sequence ID" value="EMG50781.1"/>
    <property type="molecule type" value="Genomic_DNA"/>
</dbReference>